<feature type="transmembrane region" description="Helical" evidence="7">
    <location>
        <begin position="105"/>
        <end position="127"/>
    </location>
</feature>
<sequence>MIETLAATNQTFGICGIKIRDQSALLIGLSASVGSVALLMVIVRLLDRGISMTAELGWDDLLIGVSGVLSIGMNGPVIAAGVMGFGRDMWAMTPDNITASLKVLYVAYFTYMLSECFCQLSILAFYLRIMVNKKIRMAVWVLIIMVIGFGIGNTVAMIFQSTPIRYFWDGWKGDMVGYYGVDVRLFGFIRGSFEILLDLVILSLPLPMLLALQMSRKKKAQIISMFCVGFIITIVSCIRLWSFVRFAQSTNPTYDNTAGLITCATEGNLFIVVACMPAMHAFLRRTFRSARNKYGSGTRVQYDSGHASKGSYVRHDSSSQKNDHLPFGVINKTTDVTVYHTNRSSSSDVELVPIDGPMRSL</sequence>
<evidence type="ECO:0000313" key="9">
    <source>
        <dbReference type="EMBL" id="KAF2759429.1"/>
    </source>
</evidence>
<feature type="transmembrane region" description="Helical" evidence="7">
    <location>
        <begin position="58"/>
        <end position="85"/>
    </location>
</feature>
<evidence type="ECO:0000256" key="3">
    <source>
        <dbReference type="ARBA" id="ARBA00022989"/>
    </source>
</evidence>
<evidence type="ECO:0000256" key="6">
    <source>
        <dbReference type="SAM" id="MobiDB-lite"/>
    </source>
</evidence>
<feature type="transmembrane region" description="Helical" evidence="7">
    <location>
        <begin position="256"/>
        <end position="283"/>
    </location>
</feature>
<dbReference type="AlphaFoldDB" id="A0A6A6WB77"/>
<evidence type="ECO:0000256" key="1">
    <source>
        <dbReference type="ARBA" id="ARBA00004141"/>
    </source>
</evidence>
<dbReference type="EMBL" id="ML996569">
    <property type="protein sequence ID" value="KAF2759429.1"/>
    <property type="molecule type" value="Genomic_DNA"/>
</dbReference>
<evidence type="ECO:0000313" key="10">
    <source>
        <dbReference type="Proteomes" id="UP000799437"/>
    </source>
</evidence>
<reference evidence="9" key="1">
    <citation type="journal article" date="2020" name="Stud. Mycol.">
        <title>101 Dothideomycetes genomes: a test case for predicting lifestyles and emergence of pathogens.</title>
        <authorList>
            <person name="Haridas S."/>
            <person name="Albert R."/>
            <person name="Binder M."/>
            <person name="Bloem J."/>
            <person name="Labutti K."/>
            <person name="Salamov A."/>
            <person name="Andreopoulos B."/>
            <person name="Baker S."/>
            <person name="Barry K."/>
            <person name="Bills G."/>
            <person name="Bluhm B."/>
            <person name="Cannon C."/>
            <person name="Castanera R."/>
            <person name="Culley D."/>
            <person name="Daum C."/>
            <person name="Ezra D."/>
            <person name="Gonzalez J."/>
            <person name="Henrissat B."/>
            <person name="Kuo A."/>
            <person name="Liang C."/>
            <person name="Lipzen A."/>
            <person name="Lutzoni F."/>
            <person name="Magnuson J."/>
            <person name="Mondo S."/>
            <person name="Nolan M."/>
            <person name="Ohm R."/>
            <person name="Pangilinan J."/>
            <person name="Park H.-J."/>
            <person name="Ramirez L."/>
            <person name="Alfaro M."/>
            <person name="Sun H."/>
            <person name="Tritt A."/>
            <person name="Yoshinaga Y."/>
            <person name="Zwiers L.-H."/>
            <person name="Turgeon B."/>
            <person name="Goodwin S."/>
            <person name="Spatafora J."/>
            <person name="Crous P."/>
            <person name="Grigoriev I."/>
        </authorList>
    </citation>
    <scope>NUCLEOTIDE SEQUENCE</scope>
    <source>
        <strain evidence="9">CBS 121739</strain>
    </source>
</reference>
<dbReference type="InterPro" id="IPR052337">
    <property type="entry name" value="SAT4-like"/>
</dbReference>
<feature type="transmembrane region" description="Helical" evidence="7">
    <location>
        <begin position="24"/>
        <end position="46"/>
    </location>
</feature>
<accession>A0A6A6WB77</accession>
<dbReference type="Proteomes" id="UP000799437">
    <property type="component" value="Unassembled WGS sequence"/>
</dbReference>
<keyword evidence="3 7" id="KW-1133">Transmembrane helix</keyword>
<feature type="domain" description="Rhodopsin" evidence="8">
    <location>
        <begin position="44"/>
        <end position="285"/>
    </location>
</feature>
<protein>
    <recommendedName>
        <fullName evidence="8">Rhodopsin domain-containing protein</fullName>
    </recommendedName>
</protein>
<evidence type="ECO:0000256" key="7">
    <source>
        <dbReference type="SAM" id="Phobius"/>
    </source>
</evidence>
<dbReference type="PANTHER" id="PTHR33048">
    <property type="entry name" value="PTH11-LIKE INTEGRAL MEMBRANE PROTEIN (AFU_ORTHOLOGUE AFUA_5G11245)"/>
    <property type="match status" value="1"/>
</dbReference>
<dbReference type="OrthoDB" id="2496787at2759"/>
<feature type="transmembrane region" description="Helical" evidence="7">
    <location>
        <begin position="188"/>
        <end position="210"/>
    </location>
</feature>
<dbReference type="PANTHER" id="PTHR33048:SF143">
    <property type="entry name" value="EXTRACELLULAR MEMBRANE PROTEIN CFEM DOMAIN-CONTAINING PROTEIN-RELATED"/>
    <property type="match status" value="1"/>
</dbReference>
<evidence type="ECO:0000256" key="5">
    <source>
        <dbReference type="ARBA" id="ARBA00038359"/>
    </source>
</evidence>
<gene>
    <name evidence="9" type="ORF">EJ05DRAFT_498643</name>
</gene>
<evidence type="ECO:0000259" key="8">
    <source>
        <dbReference type="Pfam" id="PF20684"/>
    </source>
</evidence>
<keyword evidence="4 7" id="KW-0472">Membrane</keyword>
<name>A0A6A6WB77_9PEZI</name>
<feature type="region of interest" description="Disordered" evidence="6">
    <location>
        <begin position="305"/>
        <end position="324"/>
    </location>
</feature>
<dbReference type="GeneID" id="54487768"/>
<feature type="compositionally biased region" description="Basic and acidic residues" evidence="6">
    <location>
        <begin position="313"/>
        <end position="324"/>
    </location>
</feature>
<organism evidence="9 10">
    <name type="scientific">Pseudovirgaria hyperparasitica</name>
    <dbReference type="NCBI Taxonomy" id="470096"/>
    <lineage>
        <taxon>Eukaryota</taxon>
        <taxon>Fungi</taxon>
        <taxon>Dikarya</taxon>
        <taxon>Ascomycota</taxon>
        <taxon>Pezizomycotina</taxon>
        <taxon>Dothideomycetes</taxon>
        <taxon>Dothideomycetes incertae sedis</taxon>
        <taxon>Acrospermales</taxon>
        <taxon>Acrospermaceae</taxon>
        <taxon>Pseudovirgaria</taxon>
    </lineage>
</organism>
<dbReference type="RefSeq" id="XP_033601880.1">
    <property type="nucleotide sequence ID" value="XM_033746714.1"/>
</dbReference>
<dbReference type="Pfam" id="PF20684">
    <property type="entry name" value="Fung_rhodopsin"/>
    <property type="match status" value="1"/>
</dbReference>
<feature type="transmembrane region" description="Helical" evidence="7">
    <location>
        <begin position="222"/>
        <end position="244"/>
    </location>
</feature>
<dbReference type="InterPro" id="IPR049326">
    <property type="entry name" value="Rhodopsin_dom_fungi"/>
</dbReference>
<comment type="similarity">
    <text evidence="5">Belongs to the SAT4 family.</text>
</comment>
<dbReference type="GO" id="GO:0016020">
    <property type="term" value="C:membrane"/>
    <property type="evidence" value="ECO:0007669"/>
    <property type="project" value="UniProtKB-SubCell"/>
</dbReference>
<keyword evidence="10" id="KW-1185">Reference proteome</keyword>
<keyword evidence="2 7" id="KW-0812">Transmembrane</keyword>
<evidence type="ECO:0000256" key="2">
    <source>
        <dbReference type="ARBA" id="ARBA00022692"/>
    </source>
</evidence>
<comment type="subcellular location">
    <subcellularLocation>
        <location evidence="1">Membrane</location>
        <topology evidence="1">Multi-pass membrane protein</topology>
    </subcellularLocation>
</comment>
<proteinExistence type="inferred from homology"/>
<feature type="transmembrane region" description="Helical" evidence="7">
    <location>
        <begin position="139"/>
        <end position="168"/>
    </location>
</feature>
<evidence type="ECO:0000256" key="4">
    <source>
        <dbReference type="ARBA" id="ARBA00023136"/>
    </source>
</evidence>